<dbReference type="EMBL" id="MDEG01000055">
    <property type="protein sequence ID" value="PPU92544.1"/>
    <property type="molecule type" value="Genomic_DNA"/>
</dbReference>
<evidence type="ECO:0000256" key="1">
    <source>
        <dbReference type="SAM" id="MobiDB-lite"/>
    </source>
</evidence>
<evidence type="ECO:0000313" key="3">
    <source>
        <dbReference type="EMBL" id="PPU92544.1"/>
    </source>
</evidence>
<evidence type="ECO:0000256" key="2">
    <source>
        <dbReference type="SAM" id="Phobius"/>
    </source>
</evidence>
<dbReference type="AlphaFoldDB" id="A0A2S7EN66"/>
<feature type="region of interest" description="Disordered" evidence="1">
    <location>
        <begin position="1"/>
        <end position="28"/>
    </location>
</feature>
<dbReference type="Gene3D" id="2.40.50.100">
    <property type="match status" value="1"/>
</dbReference>
<evidence type="ECO:0008006" key="5">
    <source>
        <dbReference type="Google" id="ProtNLM"/>
    </source>
</evidence>
<feature type="transmembrane region" description="Helical" evidence="2">
    <location>
        <begin position="33"/>
        <end position="52"/>
    </location>
</feature>
<protein>
    <recommendedName>
        <fullName evidence="5">RND transporter</fullName>
    </recommendedName>
</protein>
<keyword evidence="2" id="KW-0472">Membrane</keyword>
<accession>A0A2S7EN66</accession>
<gene>
    <name evidence="3" type="ORF">XhyaCFBP1156_21035</name>
</gene>
<evidence type="ECO:0000313" key="4">
    <source>
        <dbReference type="Proteomes" id="UP000238261"/>
    </source>
</evidence>
<organism evidence="3 4">
    <name type="scientific">Xanthomonas hyacinthi</name>
    <dbReference type="NCBI Taxonomy" id="56455"/>
    <lineage>
        <taxon>Bacteria</taxon>
        <taxon>Pseudomonadati</taxon>
        <taxon>Pseudomonadota</taxon>
        <taxon>Gammaproteobacteria</taxon>
        <taxon>Lysobacterales</taxon>
        <taxon>Lysobacteraceae</taxon>
        <taxon>Xanthomonas</taxon>
    </lineage>
</organism>
<keyword evidence="4" id="KW-1185">Reference proteome</keyword>
<keyword evidence="2" id="KW-1133">Transmembrane helix</keyword>
<dbReference type="PANTHER" id="PTHR30469">
    <property type="entry name" value="MULTIDRUG RESISTANCE PROTEIN MDTA"/>
    <property type="match status" value="1"/>
</dbReference>
<comment type="caution">
    <text evidence="3">The sequence shown here is derived from an EMBL/GenBank/DDBJ whole genome shotgun (WGS) entry which is preliminary data.</text>
</comment>
<proteinExistence type="predicted"/>
<dbReference type="Proteomes" id="UP000238261">
    <property type="component" value="Unassembled WGS sequence"/>
</dbReference>
<reference evidence="4" key="1">
    <citation type="submission" date="2016-08" db="EMBL/GenBank/DDBJ databases">
        <authorList>
            <person name="Merda D."/>
            <person name="Briand M."/>
            <person name="Taghouti G."/>
            <person name="Carrere S."/>
            <person name="Gouzy J."/>
            <person name="Portier P."/>
            <person name="Jacques M.-A."/>
            <person name="Fischer-Le Saux M."/>
        </authorList>
    </citation>
    <scope>NUCLEOTIDE SEQUENCE [LARGE SCALE GENOMIC DNA]</scope>
    <source>
        <strain evidence="4">CFBP1156</strain>
    </source>
</reference>
<dbReference type="Gene3D" id="2.40.420.20">
    <property type="match status" value="1"/>
</dbReference>
<dbReference type="GO" id="GO:0015562">
    <property type="term" value="F:efflux transmembrane transporter activity"/>
    <property type="evidence" value="ECO:0007669"/>
    <property type="project" value="TreeGrafter"/>
</dbReference>
<dbReference type="GO" id="GO:1990281">
    <property type="term" value="C:efflux pump complex"/>
    <property type="evidence" value="ECO:0007669"/>
    <property type="project" value="TreeGrafter"/>
</dbReference>
<sequence length="432" mass="47650">MEDESRPHLPYSHGLIMDKPRQQNNSARKRKKLIVISSVLSTVLLACMSAFWKLSDNAPQVARNDITVGTVQRGSLSRTVRASGRLVSAKMLWLTARTTARVDKIVAPPGTEVLSTTQVIRLTNPGLEESYRAASSTYAAARDGLDAKIANLKLENLNAESELISRRSEHKILVSRIKAEERAYEKQVISRLEYNTSITQAEELSNQITISEKKLAGTRAYVTAQVAAERSRVAQLEGERNLRRAEVDALSITAGMDGIVQQIAVEEGQQIEAGANLARIAERGQLIAELRVPESLSFELALGQEVKVETRSGEINGLIRRINPRVDKGAILVEVSLSEQRDASLRSDQSVDGIIQIEKVPNTTFIERPQNALPGEKMPVYRLKGENMAERVEVTYGKQSSDTIEVRGLAAGDKIILSDTSQFEDANKLKIK</sequence>
<keyword evidence="2" id="KW-0812">Transmembrane</keyword>
<name>A0A2S7EN66_9XANT</name>